<evidence type="ECO:0000313" key="4">
    <source>
        <dbReference type="EMBL" id="TJY34835.1"/>
    </source>
</evidence>
<dbReference type="InterPro" id="IPR020568">
    <property type="entry name" value="Ribosomal_Su5_D2-typ_SF"/>
</dbReference>
<dbReference type="GO" id="GO:0016301">
    <property type="term" value="F:kinase activity"/>
    <property type="evidence" value="ECO:0007669"/>
    <property type="project" value="UniProtKB-KW"/>
</dbReference>
<dbReference type="Pfam" id="PF00288">
    <property type="entry name" value="GHMP_kinases_N"/>
    <property type="match status" value="1"/>
</dbReference>
<dbReference type="PANTHER" id="PTHR20861:SF6">
    <property type="entry name" value="BETA-RIBOFURANOSYLPHENOL 5'-PHOSPHATE SYNTHASE"/>
    <property type="match status" value="1"/>
</dbReference>
<accession>A0A4U0ESR8</accession>
<evidence type="ECO:0000256" key="2">
    <source>
        <dbReference type="ARBA" id="ARBA00022777"/>
    </source>
</evidence>
<dbReference type="EMBL" id="SUPL01000005">
    <property type="protein sequence ID" value="TJY34835.1"/>
    <property type="molecule type" value="Genomic_DNA"/>
</dbReference>
<keyword evidence="5" id="KW-1185">Reference proteome</keyword>
<dbReference type="PIRSF" id="PIRSF004884">
    <property type="entry name" value="Sugar_kin_arch"/>
    <property type="match status" value="1"/>
</dbReference>
<feature type="domain" description="GHMP kinase N-terminal" evidence="3">
    <location>
        <begin position="67"/>
        <end position="136"/>
    </location>
</feature>
<protein>
    <submittedName>
        <fullName evidence="4">Beta-ribofuranosylaminobenzene 5'-phosphate synthase</fullName>
    </submittedName>
</protein>
<dbReference type="PANTHER" id="PTHR20861">
    <property type="entry name" value="HOMOSERINE/4-DIPHOSPHOCYTIDYL-2-C-METHYL-D-ERYTHRITOL KINASE"/>
    <property type="match status" value="1"/>
</dbReference>
<dbReference type="SUPFAM" id="SSF54211">
    <property type="entry name" value="Ribosomal protein S5 domain 2-like"/>
    <property type="match status" value="1"/>
</dbReference>
<comment type="caution">
    <text evidence="4">The sequence shown here is derived from an EMBL/GenBank/DDBJ whole genome shotgun (WGS) entry which is preliminary data.</text>
</comment>
<evidence type="ECO:0000313" key="5">
    <source>
        <dbReference type="Proteomes" id="UP000307657"/>
    </source>
</evidence>
<gene>
    <name evidence="4" type="ORF">E5167_11060</name>
</gene>
<dbReference type="Gene3D" id="3.30.230.10">
    <property type="match status" value="1"/>
</dbReference>
<dbReference type="RefSeq" id="WP_136844031.1">
    <property type="nucleotide sequence ID" value="NZ_SUPL01000005.1"/>
</dbReference>
<organism evidence="4 5">
    <name type="scientific">Pontimicrobium aquaticum</name>
    <dbReference type="NCBI Taxonomy" id="2565367"/>
    <lineage>
        <taxon>Bacteria</taxon>
        <taxon>Pseudomonadati</taxon>
        <taxon>Bacteroidota</taxon>
        <taxon>Flavobacteriia</taxon>
        <taxon>Flavobacteriales</taxon>
        <taxon>Flavobacteriaceae</taxon>
        <taxon>Pontimicrobium</taxon>
    </lineage>
</organism>
<sequence length="328" mass="37217">MKEIFIKIFPRLHLTLISMTPNGYRINGGLGFSVESPNLELTIKPSKDFQINDYRNIPFNNKESENVKNVINSIIENYKFNLNIAINIKGNCPTHYGFGTGTSIRLAAIEALFKINDYAYDRRLLISLSGRGKTSGIGIRTYFDGGFVMDLGHVKNNDEILPSNLREGIKGSSLLLKNGKTPNWEFGICIPKFINFKTQKEEEEFFKNTIPIKPESVYEILYHCTYGIVPSFLENNINVFNDACSNIQKTEWKQKERSLYGELLNKLEKDLVSFGAETVGMSSLGPTLFFISSDLKSTVKLIKKLYGNRIDVFVTKANNKGREFKCLN</sequence>
<dbReference type="OrthoDB" id="1492801at2"/>
<dbReference type="InterPro" id="IPR004422">
    <property type="entry name" value="RFAP_synthase"/>
</dbReference>
<keyword evidence="2" id="KW-0418">Kinase</keyword>
<dbReference type="NCBIfam" id="TIGR00144">
    <property type="entry name" value="beta_RFAP_syn"/>
    <property type="match status" value="1"/>
</dbReference>
<dbReference type="InterPro" id="IPR006204">
    <property type="entry name" value="GHMP_kinase_N_dom"/>
</dbReference>
<dbReference type="InterPro" id="IPR014721">
    <property type="entry name" value="Ribsml_uS5_D2-typ_fold_subgr"/>
</dbReference>
<evidence type="ECO:0000259" key="3">
    <source>
        <dbReference type="Pfam" id="PF00288"/>
    </source>
</evidence>
<reference evidence="4 5" key="1">
    <citation type="submission" date="2019-04" db="EMBL/GenBank/DDBJ databases">
        <title>Lacinutrix sp. nov., isolated from marine water.</title>
        <authorList>
            <person name="Kim W."/>
        </authorList>
    </citation>
    <scope>NUCLEOTIDE SEQUENCE [LARGE SCALE GENOMIC DNA]</scope>
    <source>
        <strain evidence="4 5">CAU 1491</strain>
    </source>
</reference>
<evidence type="ECO:0000256" key="1">
    <source>
        <dbReference type="ARBA" id="ARBA00022679"/>
    </source>
</evidence>
<name>A0A4U0ESR8_9FLAO</name>
<keyword evidence="1" id="KW-0808">Transferase</keyword>
<dbReference type="Proteomes" id="UP000307657">
    <property type="component" value="Unassembled WGS sequence"/>
</dbReference>
<dbReference type="GO" id="GO:0005524">
    <property type="term" value="F:ATP binding"/>
    <property type="evidence" value="ECO:0007669"/>
    <property type="project" value="InterPro"/>
</dbReference>
<proteinExistence type="predicted"/>
<dbReference type="AlphaFoldDB" id="A0A4U0ESR8"/>